<evidence type="ECO:0000313" key="2">
    <source>
        <dbReference type="EMBL" id="KAJ3651756.1"/>
    </source>
</evidence>
<evidence type="ECO:0000313" key="3">
    <source>
        <dbReference type="Proteomes" id="UP001168821"/>
    </source>
</evidence>
<name>A0AA38MD59_9CUCU</name>
<dbReference type="GO" id="GO:0061343">
    <property type="term" value="P:cell adhesion involved in heart morphogenesis"/>
    <property type="evidence" value="ECO:0007669"/>
    <property type="project" value="TreeGrafter"/>
</dbReference>
<evidence type="ECO:0000259" key="1">
    <source>
        <dbReference type="PROSITE" id="PS50878"/>
    </source>
</evidence>
<dbReference type="AlphaFoldDB" id="A0AA38MD59"/>
<dbReference type="PANTHER" id="PTHR33395:SF22">
    <property type="entry name" value="REVERSE TRANSCRIPTASE DOMAIN-CONTAINING PROTEIN"/>
    <property type="match status" value="1"/>
</dbReference>
<dbReference type="CDD" id="cd01650">
    <property type="entry name" value="RT_nLTR_like"/>
    <property type="match status" value="1"/>
</dbReference>
<dbReference type="Pfam" id="PF00078">
    <property type="entry name" value="RVT_1"/>
    <property type="match status" value="1"/>
</dbReference>
<keyword evidence="3" id="KW-1185">Reference proteome</keyword>
<dbReference type="EMBL" id="JALNTZ010000005">
    <property type="protein sequence ID" value="KAJ3651756.1"/>
    <property type="molecule type" value="Genomic_DNA"/>
</dbReference>
<accession>A0AA38MD59</accession>
<sequence>MPQIKWVSIANYAPDQSSQLLLDFINNSHLHQLVNKPTRYRQNQTPSTLDLIILSDVNLLSNLNYGSPVGISDHVTLSAQLQLCCNLQGKKTVHTKFYTDYAVLNHDISNIDWETLLSSASVNDNWIIFKEHLVQLVDKNTVKQTVTRSTKKPWISKKLLLMVCKKRALWKRFKNSRSDTDYAAHRAYSNRLSVEIKAAKRTYELRVANSKDPKILYKYIRNRLTGPVRNPQLRNEDGVIVTDDEIIANLFAESFAQSYTRETVTNTTPLLSTQKVNFALSDIAFPEELIKIKLSKLKSTTSPGPDGITPTVLNKCAETVCIPLKILMTQSFQNSQLPEDWRLAIVKPIFKKGDKFQAVDYRPISVTAVIDKIMESIISDEIRKFLLANNVLPAGQYGFVPKKSVSTNLLCAVSDWTKNFDRGVATDVVYFDFCKAFDKVPTTNLLLKLRHYGITGLLLEWIKGFLTNRSFRVKVDASLSDLTAVESGVPQGSVLGPLVFITYIADLKTEIQSRCLFYADDLKIYNDSPMNCSILSKDILRVNQWSKK</sequence>
<dbReference type="Proteomes" id="UP001168821">
    <property type="component" value="Unassembled WGS sequence"/>
</dbReference>
<dbReference type="PANTHER" id="PTHR33395">
    <property type="entry name" value="TRANSCRIPTASE, PUTATIVE-RELATED-RELATED"/>
    <property type="match status" value="1"/>
</dbReference>
<dbReference type="InterPro" id="IPR005135">
    <property type="entry name" value="Endo/exonuclease/phosphatase"/>
</dbReference>
<dbReference type="InterPro" id="IPR000477">
    <property type="entry name" value="RT_dom"/>
</dbReference>
<reference evidence="2" key="1">
    <citation type="journal article" date="2023" name="G3 (Bethesda)">
        <title>Whole genome assemblies of Zophobas morio and Tenebrio molitor.</title>
        <authorList>
            <person name="Kaur S."/>
            <person name="Stinson S.A."/>
            <person name="diCenzo G.C."/>
        </authorList>
    </citation>
    <scope>NUCLEOTIDE SEQUENCE</scope>
    <source>
        <strain evidence="2">QUZm001</strain>
    </source>
</reference>
<feature type="domain" description="Reverse transcriptase" evidence="1">
    <location>
        <begin position="330"/>
        <end position="548"/>
    </location>
</feature>
<protein>
    <recommendedName>
        <fullName evidence="1">Reverse transcriptase domain-containing protein</fullName>
    </recommendedName>
</protein>
<dbReference type="SUPFAM" id="SSF56672">
    <property type="entry name" value="DNA/RNA polymerases"/>
    <property type="match status" value="1"/>
</dbReference>
<comment type="caution">
    <text evidence="2">The sequence shown here is derived from an EMBL/GenBank/DDBJ whole genome shotgun (WGS) entry which is preliminary data.</text>
</comment>
<dbReference type="GO" id="GO:0071897">
    <property type="term" value="P:DNA biosynthetic process"/>
    <property type="evidence" value="ECO:0007669"/>
    <property type="project" value="UniProtKB-ARBA"/>
</dbReference>
<organism evidence="2 3">
    <name type="scientific">Zophobas morio</name>
    <dbReference type="NCBI Taxonomy" id="2755281"/>
    <lineage>
        <taxon>Eukaryota</taxon>
        <taxon>Metazoa</taxon>
        <taxon>Ecdysozoa</taxon>
        <taxon>Arthropoda</taxon>
        <taxon>Hexapoda</taxon>
        <taxon>Insecta</taxon>
        <taxon>Pterygota</taxon>
        <taxon>Neoptera</taxon>
        <taxon>Endopterygota</taxon>
        <taxon>Coleoptera</taxon>
        <taxon>Polyphaga</taxon>
        <taxon>Cucujiformia</taxon>
        <taxon>Tenebrionidae</taxon>
        <taxon>Zophobas</taxon>
    </lineage>
</organism>
<dbReference type="InterPro" id="IPR043502">
    <property type="entry name" value="DNA/RNA_pol_sf"/>
</dbReference>
<dbReference type="Pfam" id="PF14529">
    <property type="entry name" value="Exo_endo_phos_2"/>
    <property type="match status" value="1"/>
</dbReference>
<gene>
    <name evidence="2" type="ORF">Zmor_017774</name>
</gene>
<dbReference type="GO" id="GO:0007508">
    <property type="term" value="P:larval heart development"/>
    <property type="evidence" value="ECO:0007669"/>
    <property type="project" value="TreeGrafter"/>
</dbReference>
<dbReference type="GO" id="GO:0031012">
    <property type="term" value="C:extracellular matrix"/>
    <property type="evidence" value="ECO:0007669"/>
    <property type="project" value="TreeGrafter"/>
</dbReference>
<dbReference type="GO" id="GO:0003824">
    <property type="term" value="F:catalytic activity"/>
    <property type="evidence" value="ECO:0007669"/>
    <property type="project" value="InterPro"/>
</dbReference>
<dbReference type="PROSITE" id="PS50878">
    <property type="entry name" value="RT_POL"/>
    <property type="match status" value="1"/>
</dbReference>
<proteinExistence type="predicted"/>